<protein>
    <submittedName>
        <fullName evidence="1">Uncharacterized protein</fullName>
    </submittedName>
</protein>
<name>A0ABS0YI86_9BACT</name>
<dbReference type="EMBL" id="JAEMHL010000008">
    <property type="protein sequence ID" value="MBJ6751624.1"/>
    <property type="molecule type" value="Genomic_DNA"/>
</dbReference>
<evidence type="ECO:0000313" key="2">
    <source>
        <dbReference type="Proteomes" id="UP000614714"/>
    </source>
</evidence>
<gene>
    <name evidence="1" type="ORF">JFN91_15520</name>
</gene>
<evidence type="ECO:0000313" key="1">
    <source>
        <dbReference type="EMBL" id="MBJ6751624.1"/>
    </source>
</evidence>
<dbReference type="SUPFAM" id="SSF52540">
    <property type="entry name" value="P-loop containing nucleoside triphosphate hydrolases"/>
    <property type="match status" value="1"/>
</dbReference>
<organism evidence="1 2">
    <name type="scientific">Geomonas anaerohicana</name>
    <dbReference type="NCBI Taxonomy" id="2798583"/>
    <lineage>
        <taxon>Bacteria</taxon>
        <taxon>Pseudomonadati</taxon>
        <taxon>Thermodesulfobacteriota</taxon>
        <taxon>Desulfuromonadia</taxon>
        <taxon>Geobacterales</taxon>
        <taxon>Geobacteraceae</taxon>
        <taxon>Geomonas</taxon>
    </lineage>
</organism>
<dbReference type="RefSeq" id="WP_199390097.1">
    <property type="nucleotide sequence ID" value="NZ_JAEMHL010000008.1"/>
</dbReference>
<dbReference type="PANTHER" id="PTHR32309:SF13">
    <property type="entry name" value="FERRIC ENTEROBACTIN TRANSPORT PROTEIN FEPE"/>
    <property type="match status" value="1"/>
</dbReference>
<keyword evidence="2" id="KW-1185">Reference proteome</keyword>
<reference evidence="1 2" key="1">
    <citation type="submission" date="2020-12" db="EMBL/GenBank/DDBJ databases">
        <title>Geomonas sp. Red421, isolated from paddy soil.</title>
        <authorList>
            <person name="Xu Z."/>
            <person name="Zhang Z."/>
            <person name="Masuda Y."/>
            <person name="Itoh H."/>
            <person name="Senoo K."/>
        </authorList>
    </citation>
    <scope>NUCLEOTIDE SEQUENCE [LARGE SCALE GENOMIC DNA]</scope>
    <source>
        <strain evidence="1 2">Red421</strain>
    </source>
</reference>
<comment type="caution">
    <text evidence="1">The sequence shown here is derived from an EMBL/GenBank/DDBJ whole genome shotgun (WGS) entry which is preliminary data.</text>
</comment>
<dbReference type="InterPro" id="IPR050445">
    <property type="entry name" value="Bact_polysacc_biosynth/exp"/>
</dbReference>
<dbReference type="InterPro" id="IPR027417">
    <property type="entry name" value="P-loop_NTPase"/>
</dbReference>
<dbReference type="PANTHER" id="PTHR32309">
    <property type="entry name" value="TYROSINE-PROTEIN KINASE"/>
    <property type="match status" value="1"/>
</dbReference>
<dbReference type="Gene3D" id="3.40.50.300">
    <property type="entry name" value="P-loop containing nucleotide triphosphate hydrolases"/>
    <property type="match status" value="1"/>
</dbReference>
<dbReference type="Proteomes" id="UP000614714">
    <property type="component" value="Unassembled WGS sequence"/>
</dbReference>
<accession>A0ABS0YI86</accession>
<proteinExistence type="predicted"/>
<sequence length="242" mass="26695">MSNIFDALEQARRERHKNDASSTDVVEGVSNNYSNIASSCSDSTTDAEVAEMFTRFQEQADGVGLILQLISSHAGEGVSSVARRFASVSSRVLNKAVLLVKLIEGTAETDKQLSSQPKWQEVLDGNEGQDLKAKNREGVTEVHVIFDLCSKQLKQDSSVLSKARSMYDIILFDMPSFATQPSGVELTRYADVVIIVLESEKTKAFALQSLKEKISHNSEALIGVVLNKRCFHIPNMLYAKLH</sequence>